<proteinExistence type="predicted"/>
<protein>
    <submittedName>
        <fullName evidence="2">Metal-dependent hydrolase</fullName>
    </submittedName>
</protein>
<dbReference type="GO" id="GO:0016787">
    <property type="term" value="F:hydrolase activity"/>
    <property type="evidence" value="ECO:0007669"/>
    <property type="project" value="UniProtKB-KW"/>
</dbReference>
<feature type="domain" description="Endonuclease/exonuclease/phosphatase" evidence="1">
    <location>
        <begin position="7"/>
        <end position="220"/>
    </location>
</feature>
<keyword evidence="3" id="KW-1185">Reference proteome</keyword>
<accession>A0ABY2KGQ2</accession>
<sequence length="242" mass="26645">MTDLTVASWNIRAGLGRDFRRRPSRTIGAIVDFDADVVLLQEADFRIPPRHAALPRMQGRIGPFEVIDLTPSAVGLGWHGIAMLKRPGTEVGAIHLHDLPALEPRGVVIVDLTVRGVAVRIVGVHLGLLRGNRRKQISFIVARLAELDHRPTVIAGDYNEWRDQRGFEAVPDWLCIHSPGPTFPAGRPFLNLDRLVYSRDLELLSSGVIAGPNAIMASDHRPIIGQFRHLSPRDAVRAAGSE</sequence>
<dbReference type="Gene3D" id="3.60.10.10">
    <property type="entry name" value="Endonuclease/exonuclease/phosphatase"/>
    <property type="match status" value="1"/>
</dbReference>
<dbReference type="Pfam" id="PF03372">
    <property type="entry name" value="Exo_endo_phos"/>
    <property type="match status" value="1"/>
</dbReference>
<dbReference type="InterPro" id="IPR005135">
    <property type="entry name" value="Endo/exonuclease/phosphatase"/>
</dbReference>
<gene>
    <name evidence="2" type="ORF">EEB11_18775</name>
</gene>
<dbReference type="PANTHER" id="PTHR14859">
    <property type="entry name" value="CALCOFLUOR WHITE HYPERSENSITIVE PROTEIN PRECURSOR"/>
    <property type="match status" value="1"/>
</dbReference>
<dbReference type="EMBL" id="RPEM01000028">
    <property type="protein sequence ID" value="TGD41380.1"/>
    <property type="molecule type" value="Genomic_DNA"/>
</dbReference>
<dbReference type="InterPro" id="IPR051916">
    <property type="entry name" value="GPI-anchor_lipid_remodeler"/>
</dbReference>
<keyword evidence="2" id="KW-0378">Hydrolase</keyword>
<dbReference type="SUPFAM" id="SSF56219">
    <property type="entry name" value="DNase I-like"/>
    <property type="match status" value="1"/>
</dbReference>
<organism evidence="2 3">
    <name type="scientific">Pseudotabrizicola sediminis</name>
    <dbReference type="NCBI Taxonomy" id="2486418"/>
    <lineage>
        <taxon>Bacteria</taxon>
        <taxon>Pseudomonadati</taxon>
        <taxon>Pseudomonadota</taxon>
        <taxon>Alphaproteobacteria</taxon>
        <taxon>Rhodobacterales</taxon>
        <taxon>Paracoccaceae</taxon>
        <taxon>Pseudotabrizicola</taxon>
    </lineage>
</organism>
<dbReference type="InterPro" id="IPR036691">
    <property type="entry name" value="Endo/exonu/phosph_ase_sf"/>
</dbReference>
<evidence type="ECO:0000259" key="1">
    <source>
        <dbReference type="Pfam" id="PF03372"/>
    </source>
</evidence>
<comment type="caution">
    <text evidence="2">The sequence shown here is derived from an EMBL/GenBank/DDBJ whole genome shotgun (WGS) entry which is preliminary data.</text>
</comment>
<dbReference type="PANTHER" id="PTHR14859:SF1">
    <property type="entry name" value="PGAP2-INTERACTING PROTEIN"/>
    <property type="match status" value="1"/>
</dbReference>
<reference evidence="2 3" key="1">
    <citation type="submission" date="2018-11" db="EMBL/GenBank/DDBJ databases">
        <title>Tabrizicola sp. isolated from sediment of alpine lake.</title>
        <authorList>
            <person name="Liu Z."/>
        </authorList>
    </citation>
    <scope>NUCLEOTIDE SEQUENCE [LARGE SCALE GENOMIC DNA]</scope>
    <source>
        <strain evidence="2 3">DRYC-M-16</strain>
    </source>
</reference>
<dbReference type="Proteomes" id="UP000297741">
    <property type="component" value="Unassembled WGS sequence"/>
</dbReference>
<name>A0ABY2KGQ2_9RHOB</name>
<evidence type="ECO:0000313" key="2">
    <source>
        <dbReference type="EMBL" id="TGD41380.1"/>
    </source>
</evidence>
<evidence type="ECO:0000313" key="3">
    <source>
        <dbReference type="Proteomes" id="UP000297741"/>
    </source>
</evidence>